<feature type="transmembrane region" description="Helical" evidence="8">
    <location>
        <begin position="376"/>
        <end position="396"/>
    </location>
</feature>
<dbReference type="PANTHER" id="PTHR23522:SF10">
    <property type="entry name" value="3-PHENYLPROPIONIC ACID TRANSPORTER-RELATED"/>
    <property type="match status" value="1"/>
</dbReference>
<accession>A0A1C6II56</accession>
<evidence type="ECO:0000256" key="5">
    <source>
        <dbReference type="ARBA" id="ARBA00022692"/>
    </source>
</evidence>
<dbReference type="Gene3D" id="1.20.1250.20">
    <property type="entry name" value="MFS general substrate transporter like domains"/>
    <property type="match status" value="2"/>
</dbReference>
<comment type="subcellular location">
    <subcellularLocation>
        <location evidence="1">Cell inner membrane</location>
        <topology evidence="1">Multi-pass membrane protein</topology>
    </subcellularLocation>
</comment>
<dbReference type="SUPFAM" id="SSF103473">
    <property type="entry name" value="MFS general substrate transporter"/>
    <property type="match status" value="2"/>
</dbReference>
<dbReference type="PROSITE" id="PS50850">
    <property type="entry name" value="MFS"/>
    <property type="match status" value="1"/>
</dbReference>
<organism evidence="10">
    <name type="scientific">uncultured Anaerotruncus sp</name>
    <dbReference type="NCBI Taxonomy" id="905011"/>
    <lineage>
        <taxon>Bacteria</taxon>
        <taxon>Bacillati</taxon>
        <taxon>Bacillota</taxon>
        <taxon>Clostridia</taxon>
        <taxon>Eubacteriales</taxon>
        <taxon>Oscillospiraceae</taxon>
        <taxon>Anaerotruncus</taxon>
        <taxon>environmental samples</taxon>
    </lineage>
</organism>
<dbReference type="AlphaFoldDB" id="A0A1C6II56"/>
<evidence type="ECO:0000256" key="8">
    <source>
        <dbReference type="SAM" id="Phobius"/>
    </source>
</evidence>
<keyword evidence="3" id="KW-1003">Cell membrane</keyword>
<protein>
    <submittedName>
        <fullName evidence="10">Putative 3-phenylpropionic acid transporter</fullName>
    </submittedName>
</protein>
<evidence type="ECO:0000313" key="10">
    <source>
        <dbReference type="EMBL" id="SCJ69622.1"/>
    </source>
</evidence>
<evidence type="ECO:0000259" key="9">
    <source>
        <dbReference type="PROSITE" id="PS50850"/>
    </source>
</evidence>
<evidence type="ECO:0000256" key="6">
    <source>
        <dbReference type="ARBA" id="ARBA00022989"/>
    </source>
</evidence>
<gene>
    <name evidence="10" type="ORF">SAMEA3545359_01471</name>
</gene>
<feature type="transmembrane region" description="Helical" evidence="8">
    <location>
        <begin position="105"/>
        <end position="130"/>
    </location>
</feature>
<dbReference type="InterPro" id="IPR024989">
    <property type="entry name" value="MFS_assoc_dom"/>
</dbReference>
<evidence type="ECO:0000256" key="1">
    <source>
        <dbReference type="ARBA" id="ARBA00004429"/>
    </source>
</evidence>
<feature type="transmembrane region" description="Helical" evidence="8">
    <location>
        <begin position="142"/>
        <end position="163"/>
    </location>
</feature>
<dbReference type="EMBL" id="FMHG01000001">
    <property type="protein sequence ID" value="SCJ69622.1"/>
    <property type="molecule type" value="Genomic_DNA"/>
</dbReference>
<dbReference type="GO" id="GO:0030395">
    <property type="term" value="F:lactose binding"/>
    <property type="evidence" value="ECO:0007669"/>
    <property type="project" value="TreeGrafter"/>
</dbReference>
<keyword evidence="7 8" id="KW-0472">Membrane</keyword>
<feature type="transmembrane region" description="Helical" evidence="8">
    <location>
        <begin position="169"/>
        <end position="188"/>
    </location>
</feature>
<feature type="transmembrane region" description="Helical" evidence="8">
    <location>
        <begin position="260"/>
        <end position="280"/>
    </location>
</feature>
<feature type="transmembrane region" description="Helical" evidence="8">
    <location>
        <begin position="81"/>
        <end position="99"/>
    </location>
</feature>
<dbReference type="GO" id="GO:0005886">
    <property type="term" value="C:plasma membrane"/>
    <property type="evidence" value="ECO:0007669"/>
    <property type="project" value="UniProtKB-SubCell"/>
</dbReference>
<evidence type="ECO:0000256" key="3">
    <source>
        <dbReference type="ARBA" id="ARBA00022475"/>
    </source>
</evidence>
<dbReference type="InterPro" id="IPR036259">
    <property type="entry name" value="MFS_trans_sf"/>
</dbReference>
<keyword evidence="2" id="KW-0813">Transport</keyword>
<feature type="transmembrane region" description="Helical" evidence="8">
    <location>
        <begin position="220"/>
        <end position="240"/>
    </location>
</feature>
<feature type="transmembrane region" description="Helical" evidence="8">
    <location>
        <begin position="21"/>
        <end position="40"/>
    </location>
</feature>
<name>A0A1C6II56_9FIRM</name>
<sequence length="411" mass="43857">MSTSGTAASRRMTVHYAGLQGTYWMVFCAILSFASVFLLSRDFDNTQIGVVLALANAFGALLQPAVAALADRARKVPLRHIVALVAFITAALSGVLLIIPHTFYITMALFCLVGTLMFVIQPLLNALGFVYEKLGITIDFGIARGVGSVAFAAASYLLGLLVARFGADVLPVTFMALYLLIMVLALAFRAPGRPAAAASPQQAAAVPPQSGGLLHFFKKYPAFTAFMLGCTCVFIFHTMLNNFLLQIVTYMGGAETQFSSALTLAAVLELPAMLLFSRLVKRVRCDTLMRVSLVFFLLKAATLALAGSVAGVYVSQCCQIGAYALFIPASVYYANDLMEEPDKVKGQAVMTVTNTLGGVFGSLLGGWLIDQFGIRIMLYCGVGITLLGVLVSNIFIQRTGRPHQPAADTAA</sequence>
<feature type="transmembrane region" description="Helical" evidence="8">
    <location>
        <begin position="292"/>
        <end position="314"/>
    </location>
</feature>
<keyword evidence="6 8" id="KW-1133">Transmembrane helix</keyword>
<feature type="transmembrane region" description="Helical" evidence="8">
    <location>
        <begin position="320"/>
        <end position="337"/>
    </location>
</feature>
<reference evidence="10" key="1">
    <citation type="submission" date="2015-09" db="EMBL/GenBank/DDBJ databases">
        <authorList>
            <consortium name="Pathogen Informatics"/>
        </authorList>
    </citation>
    <scope>NUCLEOTIDE SEQUENCE</scope>
    <source>
        <strain evidence="10">2789STDY5834896</strain>
    </source>
</reference>
<dbReference type="GO" id="GO:0015528">
    <property type="term" value="F:lactose:proton symporter activity"/>
    <property type="evidence" value="ECO:0007669"/>
    <property type="project" value="TreeGrafter"/>
</dbReference>
<keyword evidence="4" id="KW-0997">Cell inner membrane</keyword>
<dbReference type="PANTHER" id="PTHR23522">
    <property type="entry name" value="BLL5896 PROTEIN"/>
    <property type="match status" value="1"/>
</dbReference>
<evidence type="ECO:0000256" key="4">
    <source>
        <dbReference type="ARBA" id="ARBA00022519"/>
    </source>
</evidence>
<feature type="transmembrane region" description="Helical" evidence="8">
    <location>
        <begin position="46"/>
        <end position="69"/>
    </location>
</feature>
<keyword evidence="5 8" id="KW-0812">Transmembrane</keyword>
<evidence type="ECO:0000256" key="2">
    <source>
        <dbReference type="ARBA" id="ARBA00022448"/>
    </source>
</evidence>
<dbReference type="InterPro" id="IPR020846">
    <property type="entry name" value="MFS_dom"/>
</dbReference>
<dbReference type="Pfam" id="PF12832">
    <property type="entry name" value="MFS_1_like"/>
    <property type="match status" value="1"/>
</dbReference>
<evidence type="ECO:0000256" key="7">
    <source>
        <dbReference type="ARBA" id="ARBA00023136"/>
    </source>
</evidence>
<proteinExistence type="predicted"/>
<feature type="transmembrane region" description="Helical" evidence="8">
    <location>
        <begin position="349"/>
        <end position="370"/>
    </location>
</feature>
<feature type="domain" description="Major facilitator superfamily (MFS) profile" evidence="9">
    <location>
        <begin position="217"/>
        <end position="411"/>
    </location>
</feature>